<dbReference type="OrthoDB" id="115459at2157"/>
<accession>A0A8F5VPL5</accession>
<evidence type="ECO:0000313" key="2">
    <source>
        <dbReference type="Proteomes" id="UP000694228"/>
    </source>
</evidence>
<protein>
    <submittedName>
        <fullName evidence="1">Uncharacterized protein</fullName>
    </submittedName>
</protein>
<sequence>MMKLYLDVCCLCRPFDDQDQFIIRQEADSVQEIFTMSSNSVMLIGSEMIDEEIFRISHIQKRELVMGSTQLMQEYVRIDETIK</sequence>
<dbReference type="EMBL" id="CP077107">
    <property type="protein sequence ID" value="QXO95392.1"/>
    <property type="molecule type" value="Genomic_DNA"/>
</dbReference>
<dbReference type="AlphaFoldDB" id="A0A8F5VPL5"/>
<evidence type="ECO:0000313" key="1">
    <source>
        <dbReference type="EMBL" id="QXO95392.1"/>
    </source>
</evidence>
<name>A0A8F5VPL5_METHU</name>
<reference evidence="1 2" key="1">
    <citation type="submission" date="2021-06" db="EMBL/GenBank/DDBJ databases">
        <title>Complete genome sequence of the secondary alcohol utilizing methanogen Methanospirillum hungatei strain GP1.</title>
        <authorList>
            <person name="Day L.A."/>
            <person name="Costa K.C."/>
        </authorList>
    </citation>
    <scope>NUCLEOTIDE SEQUENCE [LARGE SCALE GENOMIC DNA]</scope>
    <source>
        <strain evidence="1 2">GP1</strain>
    </source>
</reference>
<organism evidence="1 2">
    <name type="scientific">Methanospirillum hungatei</name>
    <dbReference type="NCBI Taxonomy" id="2203"/>
    <lineage>
        <taxon>Archaea</taxon>
        <taxon>Methanobacteriati</taxon>
        <taxon>Methanobacteriota</taxon>
        <taxon>Stenosarchaea group</taxon>
        <taxon>Methanomicrobia</taxon>
        <taxon>Methanomicrobiales</taxon>
        <taxon>Methanospirillaceae</taxon>
        <taxon>Methanospirillum</taxon>
    </lineage>
</organism>
<gene>
    <name evidence="1" type="ORF">KSK55_03030</name>
</gene>
<dbReference type="Proteomes" id="UP000694228">
    <property type="component" value="Chromosome"/>
</dbReference>
<proteinExistence type="predicted"/>